<accession>A0A084QZV5</accession>
<feature type="compositionally biased region" description="Polar residues" evidence="1">
    <location>
        <begin position="83"/>
        <end position="97"/>
    </location>
</feature>
<proteinExistence type="predicted"/>
<protein>
    <submittedName>
        <fullName evidence="2">Uncharacterized protein</fullName>
    </submittedName>
</protein>
<dbReference type="EMBL" id="KL659452">
    <property type="protein sequence ID" value="KFA69490.1"/>
    <property type="molecule type" value="Genomic_DNA"/>
</dbReference>
<feature type="region of interest" description="Disordered" evidence="1">
    <location>
        <begin position="1"/>
        <end position="158"/>
    </location>
</feature>
<dbReference type="Proteomes" id="UP000028524">
    <property type="component" value="Unassembled WGS sequence"/>
</dbReference>
<feature type="compositionally biased region" description="Polar residues" evidence="1">
    <location>
        <begin position="108"/>
        <end position="120"/>
    </location>
</feature>
<dbReference type="HOGENOM" id="CLU_940654_0_0_1"/>
<evidence type="ECO:0000313" key="2">
    <source>
        <dbReference type="EMBL" id="KFA69490.1"/>
    </source>
</evidence>
<name>A0A084QZV5_STAC4</name>
<feature type="compositionally biased region" description="Polar residues" evidence="1">
    <location>
        <begin position="1"/>
        <end position="13"/>
    </location>
</feature>
<gene>
    <name evidence="2" type="ORF">S40285_10794</name>
</gene>
<dbReference type="AlphaFoldDB" id="A0A084QZV5"/>
<keyword evidence="3" id="KW-1185">Reference proteome</keyword>
<organism evidence="2 3">
    <name type="scientific">Stachybotrys chlorohalonatus (strain IBT 40285)</name>
    <dbReference type="NCBI Taxonomy" id="1283841"/>
    <lineage>
        <taxon>Eukaryota</taxon>
        <taxon>Fungi</taxon>
        <taxon>Dikarya</taxon>
        <taxon>Ascomycota</taxon>
        <taxon>Pezizomycotina</taxon>
        <taxon>Sordariomycetes</taxon>
        <taxon>Hypocreomycetidae</taxon>
        <taxon>Hypocreales</taxon>
        <taxon>Stachybotryaceae</taxon>
        <taxon>Stachybotrys</taxon>
    </lineage>
</organism>
<reference evidence="2 3" key="1">
    <citation type="journal article" date="2014" name="BMC Genomics">
        <title>Comparative genome sequencing reveals chemotype-specific gene clusters in the toxigenic black mold Stachybotrys.</title>
        <authorList>
            <person name="Semeiks J."/>
            <person name="Borek D."/>
            <person name="Otwinowski Z."/>
            <person name="Grishin N.V."/>
        </authorList>
    </citation>
    <scope>NUCLEOTIDE SEQUENCE [LARGE SCALE GENOMIC DNA]</scope>
    <source>
        <strain evidence="2 3">IBT 40285</strain>
    </source>
</reference>
<evidence type="ECO:0000256" key="1">
    <source>
        <dbReference type="SAM" id="MobiDB-lite"/>
    </source>
</evidence>
<sequence length="296" mass="31848">MEEQIQTSPTSSYHIAIQPMPPYRAIQPRTALVGNTCEEDQRTGSAENQELASRPNREAFPGLVRRTRIRQKRAVNRSRDRTPLQSIQPRVSASLSATGGGVYPSPQPTQQGSNSSQVSPKASAVGESANPGKARRGRPVTRTQARGRGTRAETLRDIRPKDVVSNQPIEAPAGGLLGSGVRYGTTDVVDNMGRGEIMQSQAIVLNTGAAVHRTLRPLAPRLQPVPESAIDGSESRATPVSLEAGVTNISRRPNDAFPTQLASHANPGEPSFLTLRHIACAPLQYYSTAAYYLGQK</sequence>
<feature type="compositionally biased region" description="Basic residues" evidence="1">
    <location>
        <begin position="65"/>
        <end position="76"/>
    </location>
</feature>
<evidence type="ECO:0000313" key="3">
    <source>
        <dbReference type="Proteomes" id="UP000028524"/>
    </source>
</evidence>
<dbReference type="InParanoid" id="A0A084QZV5"/>